<evidence type="ECO:0000313" key="3">
    <source>
        <dbReference type="EMBL" id="TMS33444.1"/>
    </source>
</evidence>
<feature type="region of interest" description="Disordered" evidence="1">
    <location>
        <begin position="37"/>
        <end position="63"/>
    </location>
</feature>
<evidence type="ECO:0000256" key="2">
    <source>
        <dbReference type="SAM" id="SignalP"/>
    </source>
</evidence>
<dbReference type="EMBL" id="AZBU02000001">
    <property type="protein sequence ID" value="TMS33444.1"/>
    <property type="molecule type" value="Genomic_DNA"/>
</dbReference>
<evidence type="ECO:0000313" key="4">
    <source>
        <dbReference type="Proteomes" id="UP000298663"/>
    </source>
</evidence>
<organism evidence="3 4">
    <name type="scientific">Steinernema carpocapsae</name>
    <name type="common">Entomopathogenic nematode</name>
    <dbReference type="NCBI Taxonomy" id="34508"/>
    <lineage>
        <taxon>Eukaryota</taxon>
        <taxon>Metazoa</taxon>
        <taxon>Ecdysozoa</taxon>
        <taxon>Nematoda</taxon>
        <taxon>Chromadorea</taxon>
        <taxon>Rhabditida</taxon>
        <taxon>Tylenchina</taxon>
        <taxon>Panagrolaimomorpha</taxon>
        <taxon>Strongyloidoidea</taxon>
        <taxon>Steinernematidae</taxon>
        <taxon>Steinernema</taxon>
    </lineage>
</organism>
<keyword evidence="4" id="KW-1185">Reference proteome</keyword>
<dbReference type="OrthoDB" id="10682612at2759"/>
<feature type="chain" id="PRO_5020842425" evidence="2">
    <location>
        <begin position="21"/>
        <end position="214"/>
    </location>
</feature>
<proteinExistence type="predicted"/>
<protein>
    <submittedName>
        <fullName evidence="3">Uncharacterized protein</fullName>
    </submittedName>
</protein>
<accession>A0A4U8UKI6</accession>
<feature type="signal peptide" evidence="2">
    <location>
        <begin position="1"/>
        <end position="20"/>
    </location>
</feature>
<dbReference type="AlphaFoldDB" id="A0A4U8UKI6"/>
<evidence type="ECO:0000256" key="1">
    <source>
        <dbReference type="SAM" id="MobiDB-lite"/>
    </source>
</evidence>
<reference evidence="3 4" key="1">
    <citation type="journal article" date="2015" name="Genome Biol.">
        <title>Comparative genomics of Steinernema reveals deeply conserved gene regulatory networks.</title>
        <authorList>
            <person name="Dillman A.R."/>
            <person name="Macchietto M."/>
            <person name="Porter C.F."/>
            <person name="Rogers A."/>
            <person name="Williams B."/>
            <person name="Antoshechkin I."/>
            <person name="Lee M.M."/>
            <person name="Goodwin Z."/>
            <person name="Lu X."/>
            <person name="Lewis E.E."/>
            <person name="Goodrich-Blair H."/>
            <person name="Stock S.P."/>
            <person name="Adams B.J."/>
            <person name="Sternberg P.W."/>
            <person name="Mortazavi A."/>
        </authorList>
    </citation>
    <scope>NUCLEOTIDE SEQUENCE [LARGE SCALE GENOMIC DNA]</scope>
    <source>
        <strain evidence="3 4">ALL</strain>
    </source>
</reference>
<comment type="caution">
    <text evidence="3">The sequence shown here is derived from an EMBL/GenBank/DDBJ whole genome shotgun (WGS) entry which is preliminary data.</text>
</comment>
<gene>
    <name evidence="3" type="ORF">L596_001183</name>
</gene>
<reference evidence="3 4" key="2">
    <citation type="journal article" date="2019" name="G3 (Bethesda)">
        <title>Hybrid Assembly of the Genome of the Entomopathogenic Nematode Steinernema carpocapsae Identifies the X-Chromosome.</title>
        <authorList>
            <person name="Serra L."/>
            <person name="Macchietto M."/>
            <person name="Macias-Munoz A."/>
            <person name="McGill C.J."/>
            <person name="Rodriguez I.M."/>
            <person name="Rodriguez B."/>
            <person name="Murad R."/>
            <person name="Mortazavi A."/>
        </authorList>
    </citation>
    <scope>NUCLEOTIDE SEQUENCE [LARGE SCALE GENOMIC DNA]</scope>
    <source>
        <strain evidence="3 4">ALL</strain>
    </source>
</reference>
<sequence>MKSWTSIPLLVLLGISATFGEIGQGAKVELKRSPIGSGTSVGGIGSEAAPNSKGNGSGIGEGVNVEQGIGHGARVSRQIGSGAGFGSGGALMAESVPGFSLAGEAVEVELDLVSVQETADGVVAEEASAVEFNLETVAGAELAAASTAEMAAGAVLAVAEAVETEAGVAEALANGTVPAKASFLPAQAAQLGETARGDSDREDARILMEAGTLD</sequence>
<dbReference type="Proteomes" id="UP000298663">
    <property type="component" value="Unassembled WGS sequence"/>
</dbReference>
<keyword evidence="2" id="KW-0732">Signal</keyword>
<name>A0A4U8UKI6_STECR</name>